<accession>A0A0E9QR05</accession>
<name>A0A0E9QR05_ANGAN</name>
<proteinExistence type="predicted"/>
<reference evidence="1" key="1">
    <citation type="submission" date="2014-11" db="EMBL/GenBank/DDBJ databases">
        <authorList>
            <person name="Amaro Gonzalez C."/>
        </authorList>
    </citation>
    <scope>NUCLEOTIDE SEQUENCE</scope>
</reference>
<reference evidence="1" key="2">
    <citation type="journal article" date="2015" name="Fish Shellfish Immunol.">
        <title>Early steps in the European eel (Anguilla anguilla)-Vibrio vulnificus interaction in the gills: Role of the RtxA13 toxin.</title>
        <authorList>
            <person name="Callol A."/>
            <person name="Pajuelo D."/>
            <person name="Ebbesson L."/>
            <person name="Teles M."/>
            <person name="MacKenzie S."/>
            <person name="Amaro C."/>
        </authorList>
    </citation>
    <scope>NUCLEOTIDE SEQUENCE</scope>
</reference>
<dbReference type="EMBL" id="GBXM01090039">
    <property type="protein sequence ID" value="JAH18538.1"/>
    <property type="molecule type" value="Transcribed_RNA"/>
</dbReference>
<sequence length="27" mass="3189">MIILSCQKGLKCIAFHTRDRIMWLCAH</sequence>
<organism evidence="1">
    <name type="scientific">Anguilla anguilla</name>
    <name type="common">European freshwater eel</name>
    <name type="synonym">Muraena anguilla</name>
    <dbReference type="NCBI Taxonomy" id="7936"/>
    <lineage>
        <taxon>Eukaryota</taxon>
        <taxon>Metazoa</taxon>
        <taxon>Chordata</taxon>
        <taxon>Craniata</taxon>
        <taxon>Vertebrata</taxon>
        <taxon>Euteleostomi</taxon>
        <taxon>Actinopterygii</taxon>
        <taxon>Neopterygii</taxon>
        <taxon>Teleostei</taxon>
        <taxon>Anguilliformes</taxon>
        <taxon>Anguillidae</taxon>
        <taxon>Anguilla</taxon>
    </lineage>
</organism>
<evidence type="ECO:0000313" key="1">
    <source>
        <dbReference type="EMBL" id="JAH18538.1"/>
    </source>
</evidence>
<dbReference type="AlphaFoldDB" id="A0A0E9QR05"/>
<protein>
    <submittedName>
        <fullName evidence="1">Uncharacterized protein</fullName>
    </submittedName>
</protein>